<evidence type="ECO:0000256" key="1">
    <source>
        <dbReference type="SAM" id="SignalP"/>
    </source>
</evidence>
<dbReference type="InterPro" id="IPR032339">
    <property type="entry name" value="DUF4859"/>
</dbReference>
<keyword evidence="1" id="KW-0732">Signal</keyword>
<dbReference type="AlphaFoldDB" id="A0A1R3SUM7"/>
<dbReference type="Proteomes" id="UP000187464">
    <property type="component" value="Chromosome I"/>
</dbReference>
<keyword evidence="4" id="KW-1185">Reference proteome</keyword>
<reference evidence="3 4" key="1">
    <citation type="submission" date="2016-08" db="EMBL/GenBank/DDBJ databases">
        <authorList>
            <person name="Seilhamer J.J."/>
        </authorList>
    </citation>
    <scope>NUCLEOTIDE SEQUENCE [LARGE SCALE GENOMIC DNA]</scope>
    <source>
        <strain evidence="3">M3/6</strain>
    </source>
</reference>
<dbReference type="STRING" id="1642647.PSM36_1179"/>
<dbReference type="RefSeq" id="WP_076929652.1">
    <property type="nucleotide sequence ID" value="NZ_LT605205.1"/>
</dbReference>
<feature type="chain" id="PRO_5010185353" description="DUF4859 domain-containing protein" evidence="1">
    <location>
        <begin position="20"/>
        <end position="332"/>
    </location>
</feature>
<sequence>MKRNIIYILAISLSFALSACSDSYEDATSKHVYGENESPYLRIDQEATITTNIEFAVERLESYIVNLEDYSELFQEKMGMSVDQVISGLSNGSVVFYNINTTRNHWNKAEKTKGSTGWYYNTAGGVTTESDNTKTVSLDIDTNNKTLTVNPVENVMVGTSVSFNVGFAVNGPDYDDYVRFSFQVSYTDPTIVMLSITIPAGDYASYGIDLNNYAGTIALCMEMTVEEFLANIDTNGGEIRMYVVNPQSGVWDETSNYTANAPGYWINNLGAVCNWGEAGFTTYAELNTGDQMLYIGRAPGLTAGNKYTISIGYRNRESPNYFFRFIITATLA</sequence>
<evidence type="ECO:0000313" key="3">
    <source>
        <dbReference type="EMBL" id="SCD20003.1"/>
    </source>
</evidence>
<protein>
    <recommendedName>
        <fullName evidence="2">DUF4859 domain-containing protein</fullName>
    </recommendedName>
</protein>
<dbReference type="Pfam" id="PF16151">
    <property type="entry name" value="DUF4859"/>
    <property type="match status" value="1"/>
</dbReference>
<dbReference type="EMBL" id="LT605205">
    <property type="protein sequence ID" value="SCD20003.1"/>
    <property type="molecule type" value="Genomic_DNA"/>
</dbReference>
<evidence type="ECO:0000313" key="4">
    <source>
        <dbReference type="Proteomes" id="UP000187464"/>
    </source>
</evidence>
<name>A0A1R3SUM7_9BACT</name>
<feature type="signal peptide" evidence="1">
    <location>
        <begin position="1"/>
        <end position="19"/>
    </location>
</feature>
<evidence type="ECO:0000259" key="2">
    <source>
        <dbReference type="Pfam" id="PF16151"/>
    </source>
</evidence>
<feature type="domain" description="DUF4859" evidence="2">
    <location>
        <begin position="203"/>
        <end position="313"/>
    </location>
</feature>
<dbReference type="PROSITE" id="PS51257">
    <property type="entry name" value="PROKAR_LIPOPROTEIN"/>
    <property type="match status" value="1"/>
</dbReference>
<proteinExistence type="predicted"/>
<dbReference type="KEGG" id="psac:PSM36_1179"/>
<organism evidence="3 4">
    <name type="scientific">Proteiniphilum saccharofermentans</name>
    <dbReference type="NCBI Taxonomy" id="1642647"/>
    <lineage>
        <taxon>Bacteria</taxon>
        <taxon>Pseudomonadati</taxon>
        <taxon>Bacteroidota</taxon>
        <taxon>Bacteroidia</taxon>
        <taxon>Bacteroidales</taxon>
        <taxon>Dysgonomonadaceae</taxon>
        <taxon>Proteiniphilum</taxon>
    </lineage>
</organism>
<accession>A0A1R3SUM7</accession>
<gene>
    <name evidence="3" type="ORF">PSM36_1179</name>
</gene>